<feature type="transmembrane region" description="Helical" evidence="1">
    <location>
        <begin position="32"/>
        <end position="51"/>
    </location>
</feature>
<dbReference type="HOGENOM" id="CLU_2853996_0_0_1"/>
<dbReference type="EMBL" id="AGNK02006034">
    <property type="status" value="NOT_ANNOTATED_CDS"/>
    <property type="molecule type" value="Genomic_DNA"/>
</dbReference>
<evidence type="ECO:0000313" key="3">
    <source>
        <dbReference type="Proteomes" id="UP000004995"/>
    </source>
</evidence>
<protein>
    <submittedName>
        <fullName evidence="2">Uncharacterized protein</fullName>
    </submittedName>
</protein>
<reference evidence="2" key="2">
    <citation type="submission" date="2018-08" db="UniProtKB">
        <authorList>
            <consortium name="EnsemblPlants"/>
        </authorList>
    </citation>
    <scope>IDENTIFICATION</scope>
    <source>
        <strain evidence="2">Yugu1</strain>
    </source>
</reference>
<dbReference type="AlphaFoldDB" id="K4AHR2"/>
<keyword evidence="1" id="KW-1133">Transmembrane helix</keyword>
<name>K4AHR2_SETIT</name>
<dbReference type="EnsemblPlants" id="KQK91380">
    <property type="protein sequence ID" value="KQK91380"/>
    <property type="gene ID" value="SETIT_038419mg"/>
</dbReference>
<keyword evidence="1" id="KW-0472">Membrane</keyword>
<dbReference type="InParanoid" id="K4AHR2"/>
<keyword evidence="1" id="KW-0812">Transmembrane</keyword>
<evidence type="ECO:0000256" key="1">
    <source>
        <dbReference type="SAM" id="Phobius"/>
    </source>
</evidence>
<keyword evidence="3" id="KW-1185">Reference proteome</keyword>
<accession>K4AHR2</accession>
<dbReference type="Gramene" id="KQK91380">
    <property type="protein sequence ID" value="KQK91380"/>
    <property type="gene ID" value="SETIT_038419mg"/>
</dbReference>
<proteinExistence type="predicted"/>
<organism evidence="2 3">
    <name type="scientific">Setaria italica</name>
    <name type="common">Foxtail millet</name>
    <name type="synonym">Panicum italicum</name>
    <dbReference type="NCBI Taxonomy" id="4555"/>
    <lineage>
        <taxon>Eukaryota</taxon>
        <taxon>Viridiplantae</taxon>
        <taxon>Streptophyta</taxon>
        <taxon>Embryophyta</taxon>
        <taxon>Tracheophyta</taxon>
        <taxon>Spermatophyta</taxon>
        <taxon>Magnoliopsida</taxon>
        <taxon>Liliopsida</taxon>
        <taxon>Poales</taxon>
        <taxon>Poaceae</taxon>
        <taxon>PACMAD clade</taxon>
        <taxon>Panicoideae</taxon>
        <taxon>Panicodae</taxon>
        <taxon>Paniceae</taxon>
        <taxon>Cenchrinae</taxon>
        <taxon>Setaria</taxon>
    </lineage>
</organism>
<sequence>MTNVAPKHVAESWFHFSSILALSSLQRVKLSVVPFFHGLILAQLMLTRFVLFRLSGLKMKNILLL</sequence>
<evidence type="ECO:0000313" key="2">
    <source>
        <dbReference type="EnsemblPlants" id="KQK91380"/>
    </source>
</evidence>
<dbReference type="Proteomes" id="UP000004995">
    <property type="component" value="Unassembled WGS sequence"/>
</dbReference>
<reference evidence="3" key="1">
    <citation type="journal article" date="2012" name="Nat. Biotechnol.">
        <title>Reference genome sequence of the model plant Setaria.</title>
        <authorList>
            <person name="Bennetzen J.L."/>
            <person name="Schmutz J."/>
            <person name="Wang H."/>
            <person name="Percifield R."/>
            <person name="Hawkins J."/>
            <person name="Pontaroli A.C."/>
            <person name="Estep M."/>
            <person name="Feng L."/>
            <person name="Vaughn J.N."/>
            <person name="Grimwood J."/>
            <person name="Jenkins J."/>
            <person name="Barry K."/>
            <person name="Lindquist E."/>
            <person name="Hellsten U."/>
            <person name="Deshpande S."/>
            <person name="Wang X."/>
            <person name="Wu X."/>
            <person name="Mitros T."/>
            <person name="Triplett J."/>
            <person name="Yang X."/>
            <person name="Ye C.Y."/>
            <person name="Mauro-Herrera M."/>
            <person name="Wang L."/>
            <person name="Li P."/>
            <person name="Sharma M."/>
            <person name="Sharma R."/>
            <person name="Ronald P.C."/>
            <person name="Panaud O."/>
            <person name="Kellogg E.A."/>
            <person name="Brutnell T.P."/>
            <person name="Doust A.N."/>
            <person name="Tuskan G.A."/>
            <person name="Rokhsar D."/>
            <person name="Devos K.M."/>
        </authorList>
    </citation>
    <scope>NUCLEOTIDE SEQUENCE [LARGE SCALE GENOMIC DNA]</scope>
    <source>
        <strain evidence="3">cv. Yugu1</strain>
    </source>
</reference>